<dbReference type="Proteomes" id="UP001608902">
    <property type="component" value="Unassembled WGS sequence"/>
</dbReference>
<sequence>MTSNEKLARAIAEVSEEADCQPCRYTGTAAAFALGSYIIYATRGGYYKGRPYQQAGVRLFALASYYFSLARFAYLPPFTHLAPKQKVSHWGQQRQP</sequence>
<evidence type="ECO:0008006" key="3">
    <source>
        <dbReference type="Google" id="ProtNLM"/>
    </source>
</evidence>
<evidence type="ECO:0000313" key="2">
    <source>
        <dbReference type="Proteomes" id="UP001608902"/>
    </source>
</evidence>
<proteinExistence type="predicted"/>
<protein>
    <recommendedName>
        <fullName evidence="3">DUF4536 domain-containing protein</fullName>
    </recommendedName>
</protein>
<evidence type="ECO:0000313" key="1">
    <source>
        <dbReference type="EMBL" id="MFH4975956.1"/>
    </source>
</evidence>
<dbReference type="EMBL" id="JBGFUD010001219">
    <property type="protein sequence ID" value="MFH4975956.1"/>
    <property type="molecule type" value="Genomic_DNA"/>
</dbReference>
<keyword evidence="2" id="KW-1185">Reference proteome</keyword>
<comment type="caution">
    <text evidence="1">The sequence shown here is derived from an EMBL/GenBank/DDBJ whole genome shotgun (WGS) entry which is preliminary data.</text>
</comment>
<name>A0ABD6EEX1_9BILA</name>
<accession>A0ABD6EEX1</accession>
<dbReference type="AlphaFoldDB" id="A0ABD6EEX1"/>
<reference evidence="1 2" key="1">
    <citation type="submission" date="2024-08" db="EMBL/GenBank/DDBJ databases">
        <title>Gnathostoma spinigerum genome.</title>
        <authorList>
            <person name="Gonzalez-Bertolin B."/>
            <person name="Monzon S."/>
            <person name="Zaballos A."/>
            <person name="Jimenez P."/>
            <person name="Dekumyoy P."/>
            <person name="Varona S."/>
            <person name="Cuesta I."/>
            <person name="Sumanam S."/>
            <person name="Adisakwattana P."/>
            <person name="Gasser R.B."/>
            <person name="Hernandez-Gonzalez A."/>
            <person name="Young N.D."/>
            <person name="Perteguer M.J."/>
        </authorList>
    </citation>
    <scope>NUCLEOTIDE SEQUENCE [LARGE SCALE GENOMIC DNA]</scope>
    <source>
        <strain evidence="1">AL3</strain>
        <tissue evidence="1">Liver</tissue>
    </source>
</reference>
<gene>
    <name evidence="1" type="ORF">AB6A40_002665</name>
</gene>
<organism evidence="1 2">
    <name type="scientific">Gnathostoma spinigerum</name>
    <dbReference type="NCBI Taxonomy" id="75299"/>
    <lineage>
        <taxon>Eukaryota</taxon>
        <taxon>Metazoa</taxon>
        <taxon>Ecdysozoa</taxon>
        <taxon>Nematoda</taxon>
        <taxon>Chromadorea</taxon>
        <taxon>Rhabditida</taxon>
        <taxon>Spirurina</taxon>
        <taxon>Gnathostomatomorpha</taxon>
        <taxon>Gnathostomatoidea</taxon>
        <taxon>Gnathostomatidae</taxon>
        <taxon>Gnathostoma</taxon>
    </lineage>
</organism>